<name>A0A8W8NP90_MAGGI</name>
<feature type="compositionally biased region" description="Polar residues" evidence="3">
    <location>
        <begin position="816"/>
        <end position="829"/>
    </location>
</feature>
<evidence type="ECO:0000256" key="2">
    <source>
        <dbReference type="ARBA" id="ARBA00023157"/>
    </source>
</evidence>
<evidence type="ECO:0000313" key="7">
    <source>
        <dbReference type="Proteomes" id="UP000005408"/>
    </source>
</evidence>
<keyword evidence="7" id="KW-1185">Reference proteome</keyword>
<evidence type="ECO:0000256" key="1">
    <source>
        <dbReference type="ARBA" id="ARBA00022729"/>
    </source>
</evidence>
<evidence type="ECO:0000256" key="3">
    <source>
        <dbReference type="SAM" id="MobiDB-lite"/>
    </source>
</evidence>
<feature type="compositionally biased region" description="Low complexity" evidence="3">
    <location>
        <begin position="766"/>
        <end position="815"/>
    </location>
</feature>
<feature type="signal peptide" evidence="4">
    <location>
        <begin position="1"/>
        <end position="21"/>
    </location>
</feature>
<evidence type="ECO:0000256" key="4">
    <source>
        <dbReference type="SAM" id="SignalP"/>
    </source>
</evidence>
<proteinExistence type="predicted"/>
<dbReference type="Pfam" id="PF23283">
    <property type="entry name" value="D8C_UMOD"/>
    <property type="match status" value="3"/>
</dbReference>
<dbReference type="OrthoDB" id="6131209at2759"/>
<dbReference type="InterPro" id="IPR057774">
    <property type="entry name" value="D8C_UMOD/GP2/OIT3-like"/>
</dbReference>
<feature type="region of interest" description="Disordered" evidence="3">
    <location>
        <begin position="154"/>
        <end position="186"/>
    </location>
</feature>
<keyword evidence="1 4" id="KW-0732">Signal</keyword>
<dbReference type="PANTHER" id="PTHR36191">
    <property type="entry name" value="ENDO/EXONUCLEASE/PHOSPHATASE DOMAIN-CONTAINING PROTEIN-RELATED"/>
    <property type="match status" value="1"/>
</dbReference>
<keyword evidence="2" id="KW-1015">Disulfide bond</keyword>
<feature type="region of interest" description="Disordered" evidence="3">
    <location>
        <begin position="1068"/>
        <end position="1092"/>
    </location>
</feature>
<dbReference type="PANTHER" id="PTHR36191:SF4">
    <property type="entry name" value="VWFD DOMAIN-CONTAINING PROTEIN"/>
    <property type="match status" value="1"/>
</dbReference>
<feature type="region of interest" description="Disordered" evidence="3">
    <location>
        <begin position="319"/>
        <end position="346"/>
    </location>
</feature>
<feature type="compositionally biased region" description="Low complexity" evidence="3">
    <location>
        <begin position="887"/>
        <end position="906"/>
    </location>
</feature>
<reference evidence="6" key="1">
    <citation type="submission" date="2022-08" db="UniProtKB">
        <authorList>
            <consortium name="EnsemblMetazoa"/>
        </authorList>
    </citation>
    <scope>IDENTIFICATION</scope>
    <source>
        <strain evidence="6">05x7-T-G4-1.051#20</strain>
    </source>
</reference>
<feature type="compositionally biased region" description="Low complexity" evidence="3">
    <location>
        <begin position="728"/>
        <end position="746"/>
    </location>
</feature>
<evidence type="ECO:0000259" key="5">
    <source>
        <dbReference type="Pfam" id="PF23283"/>
    </source>
</evidence>
<feature type="domain" description="UMOD/GP2/OIT3-like D8C" evidence="5">
    <location>
        <begin position="229"/>
        <end position="310"/>
    </location>
</feature>
<feature type="compositionally biased region" description="Low complexity" evidence="3">
    <location>
        <begin position="661"/>
        <end position="681"/>
    </location>
</feature>
<feature type="compositionally biased region" description="Low complexity" evidence="3">
    <location>
        <begin position="1113"/>
        <end position="1123"/>
    </location>
</feature>
<feature type="compositionally biased region" description="Low complexity" evidence="3">
    <location>
        <begin position="916"/>
        <end position="970"/>
    </location>
</feature>
<feature type="compositionally biased region" description="Low complexity" evidence="3">
    <location>
        <begin position="830"/>
        <end position="863"/>
    </location>
</feature>
<dbReference type="EnsemblMetazoa" id="G6604.1">
    <property type="protein sequence ID" value="G6604.1:cds"/>
    <property type="gene ID" value="G6604"/>
</dbReference>
<feature type="compositionally biased region" description="Polar residues" evidence="3">
    <location>
        <begin position="864"/>
        <end position="886"/>
    </location>
</feature>
<feature type="compositionally biased region" description="Polar residues" evidence="3">
    <location>
        <begin position="682"/>
        <end position="701"/>
    </location>
</feature>
<accession>A0A8W8NP90</accession>
<protein>
    <recommendedName>
        <fullName evidence="5">UMOD/GP2/OIT3-like D8C domain-containing protein</fullName>
    </recommendedName>
</protein>
<feature type="compositionally biased region" description="Polar residues" evidence="3">
    <location>
        <begin position="753"/>
        <end position="765"/>
    </location>
</feature>
<dbReference type="Proteomes" id="UP000005408">
    <property type="component" value="Unassembled WGS sequence"/>
</dbReference>
<feature type="domain" description="UMOD/GP2/OIT3-like D8C" evidence="5">
    <location>
        <begin position="391"/>
        <end position="472"/>
    </location>
</feature>
<organism evidence="6 7">
    <name type="scientific">Magallana gigas</name>
    <name type="common">Pacific oyster</name>
    <name type="synonym">Crassostrea gigas</name>
    <dbReference type="NCBI Taxonomy" id="29159"/>
    <lineage>
        <taxon>Eukaryota</taxon>
        <taxon>Metazoa</taxon>
        <taxon>Spiralia</taxon>
        <taxon>Lophotrochozoa</taxon>
        <taxon>Mollusca</taxon>
        <taxon>Bivalvia</taxon>
        <taxon>Autobranchia</taxon>
        <taxon>Pteriomorphia</taxon>
        <taxon>Ostreida</taxon>
        <taxon>Ostreoidea</taxon>
        <taxon>Ostreidae</taxon>
        <taxon>Magallana</taxon>
    </lineage>
</organism>
<feature type="compositionally biased region" description="Polar residues" evidence="3">
    <location>
        <begin position="331"/>
        <end position="346"/>
    </location>
</feature>
<feature type="compositionally biased region" description="Low complexity" evidence="3">
    <location>
        <begin position="628"/>
        <end position="638"/>
    </location>
</feature>
<feature type="region of interest" description="Disordered" evidence="3">
    <location>
        <begin position="1113"/>
        <end position="1164"/>
    </location>
</feature>
<evidence type="ECO:0000313" key="6">
    <source>
        <dbReference type="EnsemblMetazoa" id="G6604.1:cds"/>
    </source>
</evidence>
<sequence>MSPYGYILFFWFCSFLTYSKADPCENYSPLPFSYDRYVTNNISGSEVSVLHDRHLERAWYRVGHALDMATTAPSHLQCGTTFPVWMNGSIPDISDGEASRRACILGNIFGNFCVHHLEIRVKNCGTYRVYYLPPTPSNDEAYCFGSNKAEIDIDNTTSSQTNTTRVPTTDSPTTSRPGSGNMTSVPTSDPCYKYSPLPNAYDRYYYNVINGSSGSVLHDRHLPEGWYRAGVSLDMPNIAPSHLYCGTYFPVWMDGNIPNISEGIVERKVCFLGNQAGNFCVHHLQIQVKNCGDYRVYYLYPTPSNDEAYCFGMDKTELDDDETTDSPSTTRVSTTISRPGSGNVTSVPTSDPCYKYSPLPNAYDRYYYNVINGSSGSVLHDRHLPEGWYRAGVSLDMPNIAPSHLYCGTYFPVWMDGNIPNISEGIVERKVCFLGNQAGNFCVHHLQIQVKNCGDYRVYDLYPTPSNDEAYCFGMDKPEPTPAPTSPATGGPPPTVQVEPCLSYTVLPHYEYRYIQNTVNENSSIIHDRNLSEQWYRAGNLDIPNFVSNLFHCGTIYPGYMTGLIPNVTAGIVNRTVCFLGGDDNWCYHSILIKVKNCGSYRVYLLKPTLTNTSAYCFGSNPNYDISTTTTLPTSPITTDEDESTENTDSMEPTSQTPINTTFDQNSSTSSSWTFNQSLSTTSYIPHTSTVQPPASTSANGTVRPPASTTASQQSTSLTHPANDTQRPTTTSTTKLPTSSSNPNTTEKPELPVSSTTSIKTSANVTDQPATTPQQPSSSTTTTYTHLPTTLATNGTQQSTTTLATQLPSSSTTASNTQHPSTTLDINKPTTVNTTQQPTTTTAATQEQQSTSSSMKTSMITTTLQPQPDTTSTSVGPQQSTPLTNGTQQPITPTSPSSTQQHSTTTLAPQLPQSSTTVNGTQQPTTTVATDGSTTSINDTQQPTRTTQSQSSTIMNTNTSASTSTQPPTAFTNATHQAITTQQPTLPTNTTHQAITTAHSTQHPTLSTNTTHQDITTAHTTQQPSITSTSASINVTQLLSTTTLETHKPNSTTSSVVTQEPTSATIYSTLKPTTPINSTHQPLTSTSATDTYQSTTISTEPSVNKSTTVYSTVSFSSTTPVSVNRTETSTLKTDYPTNTTTASSPPTSNNVTTTLSTSTSRNATNEFVPVNTTNTIAVNLTTSTPFTVYPNATNPQEPAKTTSTSLPFTTTNINNPCVEYTNLTDIVKRFHTNQIPANSNESLSDHGLLFGWYGTGSHDLLTMRALRYHCGTKDPIWIDGSIPSVDEGVVDRRACVIDDWICGTSIAIRIRNCGNYRVYQLRPTIVDSAYCIYDISDPTTASPTTLNPLPSTPLSSPTPVPTITDAEVEIHLVPEGISEAFQARCVFNATNAGSVRFNVSWYFDGVFYSSLSESLEDIQRTYIYLQRDNFKTLGRNISCAVHMLNNGGSIIESRQSQEKFLGIKILTPVVTFKRGEEGKIKIQLTVPIGCLQLVSQCDVILAMMDQSEDQCTGAAVSGQRDCGISLKSKEWSRIYEIPVGAIEEEGHEYSATYEVVLRTDAHFHQPIWGLYELPPVKIVIEEGSDREWSKKYCRAVNDPHLLT</sequence>
<dbReference type="OMA" id="NAYERYY"/>
<feature type="domain" description="UMOD/GP2/OIT3-like D8C" evidence="5">
    <location>
        <begin position="1269"/>
        <end position="1331"/>
    </location>
</feature>
<feature type="chain" id="PRO_5036458143" description="UMOD/GP2/OIT3-like D8C domain-containing protein" evidence="4">
    <location>
        <begin position="22"/>
        <end position="1603"/>
    </location>
</feature>
<feature type="compositionally biased region" description="Low complexity" evidence="3">
    <location>
        <begin position="707"/>
        <end position="719"/>
    </location>
</feature>
<feature type="region of interest" description="Disordered" evidence="3">
    <location>
        <begin position="628"/>
        <end position="970"/>
    </location>
</feature>
<feature type="compositionally biased region" description="Low complexity" evidence="3">
    <location>
        <begin position="1136"/>
        <end position="1164"/>
    </location>
</feature>
<feature type="compositionally biased region" description="Low complexity" evidence="3">
    <location>
        <begin position="161"/>
        <end position="179"/>
    </location>
</feature>